<accession>A0ABS3CBP5</accession>
<keyword evidence="2" id="KW-0858">Xylan degradation</keyword>
<keyword evidence="8" id="KW-1185">Reference proteome</keyword>
<dbReference type="InterPro" id="IPR052176">
    <property type="entry name" value="Glycosyl_Hydrlase_43_Enz"/>
</dbReference>
<comment type="similarity">
    <text evidence="1 6">Belongs to the glycosyl hydrolase 43 family.</text>
</comment>
<evidence type="ECO:0000313" key="7">
    <source>
        <dbReference type="EMBL" id="MBN7814534.1"/>
    </source>
</evidence>
<dbReference type="Proteomes" id="UP000664480">
    <property type="component" value="Unassembled WGS sequence"/>
</dbReference>
<evidence type="ECO:0000256" key="3">
    <source>
        <dbReference type="ARBA" id="ARBA00022801"/>
    </source>
</evidence>
<gene>
    <name evidence="7" type="ORF">J0A69_03795</name>
</gene>
<protein>
    <submittedName>
        <fullName evidence="7">Glycoside hydrolase family 43 protein</fullName>
    </submittedName>
</protein>
<dbReference type="GO" id="GO:0016787">
    <property type="term" value="F:hydrolase activity"/>
    <property type="evidence" value="ECO:0007669"/>
    <property type="project" value="UniProtKB-KW"/>
</dbReference>
<dbReference type="CDD" id="cd08991">
    <property type="entry name" value="GH43_HoAraf43-like"/>
    <property type="match status" value="1"/>
</dbReference>
<evidence type="ECO:0000256" key="6">
    <source>
        <dbReference type="RuleBase" id="RU361187"/>
    </source>
</evidence>
<dbReference type="PANTHER" id="PTHR43772">
    <property type="entry name" value="ENDO-1,4-BETA-XYLANASE"/>
    <property type="match status" value="1"/>
</dbReference>
<organism evidence="7 8">
    <name type="scientific">Algoriphagus pacificus</name>
    <dbReference type="NCBI Taxonomy" id="2811234"/>
    <lineage>
        <taxon>Bacteria</taxon>
        <taxon>Pseudomonadati</taxon>
        <taxon>Bacteroidota</taxon>
        <taxon>Cytophagia</taxon>
        <taxon>Cytophagales</taxon>
        <taxon>Cyclobacteriaceae</taxon>
        <taxon>Algoriphagus</taxon>
    </lineage>
</organism>
<dbReference type="Pfam" id="PF04616">
    <property type="entry name" value="Glyco_hydro_43"/>
    <property type="match status" value="1"/>
</dbReference>
<keyword evidence="5 6" id="KW-0326">Glycosidase</keyword>
<evidence type="ECO:0000313" key="8">
    <source>
        <dbReference type="Proteomes" id="UP000664480"/>
    </source>
</evidence>
<dbReference type="PANTHER" id="PTHR43772:SF2">
    <property type="entry name" value="PUTATIVE (AFU_ORTHOLOGUE AFUA_2G04480)-RELATED"/>
    <property type="match status" value="1"/>
</dbReference>
<sequence length="323" mass="37067">MSLSVFLSPFFYLFLYLFSASSEESIYLADPSIFYYDGTYYLYGTSGKDSNQGFEVYISNDLESWKRSQINDGFALKKGESFGDKGFWAPQVFEYKGEFFMAYTANEQIAIAKSRSPLGPFKQEVLKSIEAPVKQIDPYVFIDEDGKKYLYHVRLSEGNRLFVAELNDDFSGIKEETLKYCFHAEEPWENTQNVEWTVSEGPAILKHEGLYYFIYSANDFRNPDYALGYAVSSSPLGPWQKSPDNPIFNKADAGLNGPGHGDYFTDSNGKLHYVLHTHFSDSKVSPRRTALISLEFEKEQSGPDLLRVEKNSLRFLKYEQEEF</sequence>
<keyword evidence="2" id="KW-0624">Polysaccharide degradation</keyword>
<dbReference type="Gene3D" id="2.115.10.20">
    <property type="entry name" value="Glycosyl hydrolase domain, family 43"/>
    <property type="match status" value="1"/>
</dbReference>
<evidence type="ECO:0000256" key="2">
    <source>
        <dbReference type="ARBA" id="ARBA00022651"/>
    </source>
</evidence>
<keyword evidence="4" id="KW-0119">Carbohydrate metabolism</keyword>
<evidence type="ECO:0000256" key="1">
    <source>
        <dbReference type="ARBA" id="ARBA00009865"/>
    </source>
</evidence>
<evidence type="ECO:0000256" key="5">
    <source>
        <dbReference type="ARBA" id="ARBA00023295"/>
    </source>
</evidence>
<name>A0ABS3CBP5_9BACT</name>
<dbReference type="InterPro" id="IPR023296">
    <property type="entry name" value="Glyco_hydro_beta-prop_sf"/>
</dbReference>
<reference evidence="7 8" key="1">
    <citation type="submission" date="2021-03" db="EMBL/GenBank/DDBJ databases">
        <title>novel species isolated from a fishpond in China.</title>
        <authorList>
            <person name="Lu H."/>
            <person name="Cai Z."/>
        </authorList>
    </citation>
    <scope>NUCLEOTIDE SEQUENCE [LARGE SCALE GENOMIC DNA]</scope>
    <source>
        <strain evidence="7 8">YJ13C</strain>
    </source>
</reference>
<evidence type="ECO:0000256" key="4">
    <source>
        <dbReference type="ARBA" id="ARBA00023277"/>
    </source>
</evidence>
<dbReference type="InterPro" id="IPR006710">
    <property type="entry name" value="Glyco_hydro_43"/>
</dbReference>
<keyword evidence="3 6" id="KW-0378">Hydrolase</keyword>
<proteinExistence type="inferred from homology"/>
<dbReference type="RefSeq" id="WP_206585178.1">
    <property type="nucleotide sequence ID" value="NZ_JAFKCU010000001.1"/>
</dbReference>
<comment type="caution">
    <text evidence="7">The sequence shown here is derived from an EMBL/GenBank/DDBJ whole genome shotgun (WGS) entry which is preliminary data.</text>
</comment>
<dbReference type="EMBL" id="JAFKCU010000001">
    <property type="protein sequence ID" value="MBN7814534.1"/>
    <property type="molecule type" value="Genomic_DNA"/>
</dbReference>
<dbReference type="SUPFAM" id="SSF75005">
    <property type="entry name" value="Arabinanase/levansucrase/invertase"/>
    <property type="match status" value="1"/>
</dbReference>